<feature type="region of interest" description="Disordered" evidence="1">
    <location>
        <begin position="29"/>
        <end position="64"/>
    </location>
</feature>
<sequence>MHPGSSTDSYSAFAHIRLRENAGKTSTRYFPYTTELAAEGKERRRGQQRRRPPAASDLAPQRPPATVAYFGAQRGPDRRIFWRPNVVRPPLQSVTYFSERERSLEFFQHDSETLAQPTIQWKKLRKCLTIELSYTKWTDVKGFRAPMGVAKGGVGEGGVVKGGVRGRGRGQWRDKGSWSVIGEWGFASERCGKAIDEWAWREF</sequence>
<organism evidence="2 3">
    <name type="scientific">Periplaneta americana</name>
    <name type="common">American cockroach</name>
    <name type="synonym">Blatta americana</name>
    <dbReference type="NCBI Taxonomy" id="6978"/>
    <lineage>
        <taxon>Eukaryota</taxon>
        <taxon>Metazoa</taxon>
        <taxon>Ecdysozoa</taxon>
        <taxon>Arthropoda</taxon>
        <taxon>Hexapoda</taxon>
        <taxon>Insecta</taxon>
        <taxon>Pterygota</taxon>
        <taxon>Neoptera</taxon>
        <taxon>Polyneoptera</taxon>
        <taxon>Dictyoptera</taxon>
        <taxon>Blattodea</taxon>
        <taxon>Blattoidea</taxon>
        <taxon>Blattidae</taxon>
        <taxon>Blattinae</taxon>
        <taxon>Periplaneta</taxon>
    </lineage>
</organism>
<reference evidence="2 3" key="1">
    <citation type="journal article" date="2022" name="Allergy">
        <title>Genome assembly and annotation of Periplaneta americana reveal a comprehensive cockroach allergen profile.</title>
        <authorList>
            <person name="Wang L."/>
            <person name="Xiong Q."/>
            <person name="Saelim N."/>
            <person name="Wang L."/>
            <person name="Nong W."/>
            <person name="Wan A.T."/>
            <person name="Shi M."/>
            <person name="Liu X."/>
            <person name="Cao Q."/>
            <person name="Hui J.H.L."/>
            <person name="Sookrung N."/>
            <person name="Leung T.F."/>
            <person name="Tungtrongchitr A."/>
            <person name="Tsui S.K.W."/>
        </authorList>
    </citation>
    <scope>NUCLEOTIDE SEQUENCE [LARGE SCALE GENOMIC DNA]</scope>
    <source>
        <strain evidence="2">PWHHKU_190912</strain>
    </source>
</reference>
<accession>A0ABQ8TGF1</accession>
<evidence type="ECO:0000313" key="3">
    <source>
        <dbReference type="Proteomes" id="UP001148838"/>
    </source>
</evidence>
<proteinExistence type="predicted"/>
<dbReference type="EMBL" id="JAJSOF020000011">
    <property type="protein sequence ID" value="KAJ4444994.1"/>
    <property type="molecule type" value="Genomic_DNA"/>
</dbReference>
<keyword evidence="3" id="KW-1185">Reference proteome</keyword>
<feature type="compositionally biased region" description="Basic residues" evidence="1">
    <location>
        <begin position="43"/>
        <end position="52"/>
    </location>
</feature>
<evidence type="ECO:0000313" key="2">
    <source>
        <dbReference type="EMBL" id="KAJ4444994.1"/>
    </source>
</evidence>
<comment type="caution">
    <text evidence="2">The sequence shown here is derived from an EMBL/GenBank/DDBJ whole genome shotgun (WGS) entry which is preliminary data.</text>
</comment>
<protein>
    <submittedName>
        <fullName evidence="2">Uncharacterized protein</fullName>
    </submittedName>
</protein>
<dbReference type="Proteomes" id="UP001148838">
    <property type="component" value="Unassembled WGS sequence"/>
</dbReference>
<name>A0ABQ8TGF1_PERAM</name>
<gene>
    <name evidence="2" type="ORF">ANN_06793</name>
</gene>
<evidence type="ECO:0000256" key="1">
    <source>
        <dbReference type="SAM" id="MobiDB-lite"/>
    </source>
</evidence>